<evidence type="ECO:0000313" key="3">
    <source>
        <dbReference type="Proteomes" id="UP000305282"/>
    </source>
</evidence>
<accession>A0A4S5B1N3</accession>
<feature type="chain" id="PRO_5039049482" evidence="1">
    <location>
        <begin position="22"/>
        <end position="299"/>
    </location>
</feature>
<organism evidence="2 3">
    <name type="scientific">Candidatus Frankia alpina</name>
    <dbReference type="NCBI Taxonomy" id="2699483"/>
    <lineage>
        <taxon>Bacteria</taxon>
        <taxon>Bacillati</taxon>
        <taxon>Actinomycetota</taxon>
        <taxon>Actinomycetes</taxon>
        <taxon>Frankiales</taxon>
        <taxon>Frankiaceae</taxon>
        <taxon>Frankia</taxon>
    </lineage>
</organism>
<proteinExistence type="predicted"/>
<name>A0A4S5B1N3_9ACTN</name>
<reference evidence="2 3" key="1">
    <citation type="submission" date="2019-04" db="EMBL/GenBank/DDBJ databases">
        <title>Draft genome sequences for three unisolated Alnus-infective Frankia Sp+ strains, AgTrS, AiOr and AvVan, the first sequenced Frankia strains able to sporulate in-planta.</title>
        <authorList>
            <person name="Bethencourt L."/>
            <person name="Vautrin F."/>
            <person name="Taib N."/>
            <person name="Dubost A."/>
            <person name="Castro-Garcia L."/>
            <person name="Imbaud O."/>
            <person name="Abrouk D."/>
            <person name="Fournier P."/>
            <person name="Briolay J."/>
            <person name="Nguyen A."/>
            <person name="Normand P."/>
            <person name="Fernandez M.P."/>
            <person name="Brochier-Armanet C."/>
            <person name="Herrera-Belaroussi A."/>
        </authorList>
    </citation>
    <scope>NUCLEOTIDE SEQUENCE [LARGE SCALE GENOMIC DNA]</scope>
    <source>
        <strain evidence="2 3">AvVan</strain>
    </source>
</reference>
<gene>
    <name evidence="2" type="ORF">E7Y31_23580</name>
</gene>
<sequence length="299" mass="31524">LARRHGAVAMIAILDLPPLLAAGQYTPHQQPYAGLPTLHVDREQGARLRALLALGPLEATVVLTARRDDATVDYLLARLPGAAPAAAAAAAGTYGDVLVATHTDGQNAVEENGGPALLALAERLAHRPQARRGRGTLFLFSPAHMIADAATVKPDAWLRAHPRLRASLAMALVAEHLGAMGWDERGGTAPYGPTGRSEPVVVAVGHSDRLRRLAVDEMRAGGLARAVVLPPAGDGLYGEGTFPYRLGLPTVEFISGPAYLLQVGPGDQLDKLDRALLHRHTVFLAHLLDRMLALPAPGP</sequence>
<evidence type="ECO:0000313" key="2">
    <source>
        <dbReference type="EMBL" id="THJ24828.1"/>
    </source>
</evidence>
<evidence type="ECO:0000256" key="1">
    <source>
        <dbReference type="SAM" id="SignalP"/>
    </source>
</evidence>
<feature type="signal peptide" evidence="1">
    <location>
        <begin position="1"/>
        <end position="21"/>
    </location>
</feature>
<dbReference type="Proteomes" id="UP000305282">
    <property type="component" value="Unassembled WGS sequence"/>
</dbReference>
<protein>
    <submittedName>
        <fullName evidence="2">Uncharacterized protein</fullName>
    </submittedName>
</protein>
<keyword evidence="1" id="KW-0732">Signal</keyword>
<feature type="non-terminal residue" evidence="2">
    <location>
        <position position="1"/>
    </location>
</feature>
<comment type="caution">
    <text evidence="2">The sequence shown here is derived from an EMBL/GenBank/DDBJ whole genome shotgun (WGS) entry which is preliminary data.</text>
</comment>
<keyword evidence="3" id="KW-1185">Reference proteome</keyword>
<dbReference type="AlphaFoldDB" id="A0A4S5B1N3"/>
<dbReference type="EMBL" id="SSXH01001129">
    <property type="protein sequence ID" value="THJ24828.1"/>
    <property type="molecule type" value="Genomic_DNA"/>
</dbReference>